<organism evidence="1 2">
    <name type="scientific">Theobroma cacao</name>
    <name type="common">Cacao</name>
    <name type="synonym">Cocoa</name>
    <dbReference type="NCBI Taxonomy" id="3641"/>
    <lineage>
        <taxon>Eukaryota</taxon>
        <taxon>Viridiplantae</taxon>
        <taxon>Streptophyta</taxon>
        <taxon>Embryophyta</taxon>
        <taxon>Tracheophyta</taxon>
        <taxon>Spermatophyta</taxon>
        <taxon>Magnoliopsida</taxon>
        <taxon>eudicotyledons</taxon>
        <taxon>Gunneridae</taxon>
        <taxon>Pentapetalae</taxon>
        <taxon>rosids</taxon>
        <taxon>malvids</taxon>
        <taxon>Malvales</taxon>
        <taxon>Malvaceae</taxon>
        <taxon>Byttnerioideae</taxon>
        <taxon>Theobroma</taxon>
    </lineage>
</organism>
<accession>A0A061FQ76</accession>
<sequence>MRNVGEYNKLGLRNKGKNLKRRRRIQKRILKILNTFVEVRITISLDKCRLRENVIVICTKKLIVWLLKCMTRMYYKVAV</sequence>
<gene>
    <name evidence="1" type="ORF">TCM_044094</name>
</gene>
<evidence type="ECO:0000313" key="2">
    <source>
        <dbReference type="Proteomes" id="UP000026915"/>
    </source>
</evidence>
<protein>
    <submittedName>
        <fullName evidence="1">Uncharacterized protein</fullName>
    </submittedName>
</protein>
<dbReference type="AlphaFoldDB" id="A0A061FQ76"/>
<evidence type="ECO:0000313" key="1">
    <source>
        <dbReference type="EMBL" id="EOY19191.1"/>
    </source>
</evidence>
<keyword evidence="2" id="KW-1185">Reference proteome</keyword>
<name>A0A061FQ76_THECC</name>
<dbReference type="EMBL" id="CM001888">
    <property type="protein sequence ID" value="EOY19191.1"/>
    <property type="molecule type" value="Genomic_DNA"/>
</dbReference>
<dbReference type="Proteomes" id="UP000026915">
    <property type="component" value="Chromosome 10"/>
</dbReference>
<dbReference type="InParanoid" id="A0A061FQ76"/>
<dbReference type="Gramene" id="EOY19191">
    <property type="protein sequence ID" value="EOY19191"/>
    <property type="gene ID" value="TCM_044094"/>
</dbReference>
<dbReference type="HOGENOM" id="CLU_2610826_0_0_1"/>
<proteinExistence type="predicted"/>
<reference evidence="1 2" key="1">
    <citation type="journal article" date="2013" name="Genome Biol.">
        <title>The genome sequence of the most widely cultivated cacao type and its use to identify candidate genes regulating pod color.</title>
        <authorList>
            <person name="Motamayor J.C."/>
            <person name="Mockaitis K."/>
            <person name="Schmutz J."/>
            <person name="Haiminen N."/>
            <person name="Iii D.L."/>
            <person name="Cornejo O."/>
            <person name="Findley S.D."/>
            <person name="Zheng P."/>
            <person name="Utro F."/>
            <person name="Royaert S."/>
            <person name="Saski C."/>
            <person name="Jenkins J."/>
            <person name="Podicheti R."/>
            <person name="Zhao M."/>
            <person name="Scheffler B.E."/>
            <person name="Stack J.C."/>
            <person name="Feltus F.A."/>
            <person name="Mustiga G.M."/>
            <person name="Amores F."/>
            <person name="Phillips W."/>
            <person name="Marelli J.P."/>
            <person name="May G.D."/>
            <person name="Shapiro H."/>
            <person name="Ma J."/>
            <person name="Bustamante C.D."/>
            <person name="Schnell R.J."/>
            <person name="Main D."/>
            <person name="Gilbert D."/>
            <person name="Parida L."/>
            <person name="Kuhn D.N."/>
        </authorList>
    </citation>
    <scope>NUCLEOTIDE SEQUENCE [LARGE SCALE GENOMIC DNA]</scope>
    <source>
        <strain evidence="2">cv. Matina 1-6</strain>
    </source>
</reference>